<dbReference type="PANTHER" id="PTHR46393:SF7">
    <property type="entry name" value="COMPLEMENT C2"/>
    <property type="match status" value="1"/>
</dbReference>
<evidence type="ECO:0000256" key="4">
    <source>
        <dbReference type="ARBA" id="ARBA00022737"/>
    </source>
</evidence>
<keyword evidence="2 9" id="KW-0768">Sushi</keyword>
<feature type="domain" description="Sushi" evidence="11">
    <location>
        <begin position="140"/>
        <end position="200"/>
    </location>
</feature>
<evidence type="ECO:0000256" key="1">
    <source>
        <dbReference type="ARBA" id="ARBA00022588"/>
    </source>
</evidence>
<keyword evidence="4" id="KW-0677">Repeat</keyword>
<reference evidence="12" key="2">
    <citation type="submission" date="2025-08" db="UniProtKB">
        <authorList>
            <consortium name="Ensembl"/>
        </authorList>
    </citation>
    <scope>IDENTIFICATION</scope>
</reference>
<reference evidence="12 13" key="1">
    <citation type="journal article" date="2019" name="Proc. Natl. Acad. Sci. U.S.A.">
        <title>Regulatory changes in pterin and carotenoid genes underlie balanced color polymorphisms in the wall lizard.</title>
        <authorList>
            <person name="Andrade P."/>
            <person name="Pinho C."/>
            <person name="Perez I de Lanuza G."/>
            <person name="Afonso S."/>
            <person name="Brejcha J."/>
            <person name="Rubin C.J."/>
            <person name="Wallerman O."/>
            <person name="Pereira P."/>
            <person name="Sabatino S.J."/>
            <person name="Bellati A."/>
            <person name="Pellitteri-Rosa D."/>
            <person name="Bosakova Z."/>
            <person name="Bunikis I."/>
            <person name="Carretero M.A."/>
            <person name="Feiner N."/>
            <person name="Marsik P."/>
            <person name="Pauperio F."/>
            <person name="Salvi D."/>
            <person name="Soler L."/>
            <person name="While G.M."/>
            <person name="Uller T."/>
            <person name="Font E."/>
            <person name="Andersson L."/>
            <person name="Carneiro M."/>
        </authorList>
    </citation>
    <scope>NUCLEOTIDE SEQUENCE</scope>
</reference>
<feature type="chain" id="PRO_5025612014" description="Sushi domain-containing protein" evidence="10">
    <location>
        <begin position="17"/>
        <end position="285"/>
    </location>
</feature>
<dbReference type="GO" id="GO:0045087">
    <property type="term" value="P:innate immune response"/>
    <property type="evidence" value="ECO:0007669"/>
    <property type="project" value="UniProtKB-KW"/>
</dbReference>
<comment type="caution">
    <text evidence="9">Lacks conserved residue(s) required for the propagation of feature annotation.</text>
</comment>
<dbReference type="AlphaFoldDB" id="A0A670I9T4"/>
<dbReference type="OMA" id="CECKYSA"/>
<evidence type="ECO:0000313" key="12">
    <source>
        <dbReference type="Ensembl" id="ENSPMRP00000008640.1"/>
    </source>
</evidence>
<organism evidence="12 13">
    <name type="scientific">Podarcis muralis</name>
    <name type="common">Wall lizard</name>
    <name type="synonym">Lacerta muralis</name>
    <dbReference type="NCBI Taxonomy" id="64176"/>
    <lineage>
        <taxon>Eukaryota</taxon>
        <taxon>Metazoa</taxon>
        <taxon>Chordata</taxon>
        <taxon>Craniata</taxon>
        <taxon>Vertebrata</taxon>
        <taxon>Euteleostomi</taxon>
        <taxon>Lepidosauria</taxon>
        <taxon>Squamata</taxon>
        <taxon>Bifurcata</taxon>
        <taxon>Unidentata</taxon>
        <taxon>Episquamata</taxon>
        <taxon>Laterata</taxon>
        <taxon>Lacertibaenia</taxon>
        <taxon>Lacertidae</taxon>
        <taxon>Podarcis</taxon>
    </lineage>
</organism>
<sequence length="285" mass="31553">MKLLLSFLSCAYYFLCAPPPSLQFAELLNEYKENNSFPVGSVVKYMCRPGYAKHPGLKASLMCIRNQEWSGVQEFCKISQCPLPLDIPNGNHNGFPGEVFTSQKSVTYSCDPGYSLVGKASISCTASGEWSSPLPRCEKIHCPSPPKVQHGKYRALGLEQYTSGKIVKYSCDPGYVLIGRATIYCTASGVWSLPVPRCECKYSATLDFHLGFSTSYFIFSFAVTGCVSPKIQNGRITRSKGQVKPTETITFECDPGYILKGNHTIQCQFDSTWDSPTPICVRGRY</sequence>
<keyword evidence="13" id="KW-1185">Reference proteome</keyword>
<evidence type="ECO:0000256" key="10">
    <source>
        <dbReference type="SAM" id="SignalP"/>
    </source>
</evidence>
<dbReference type="PANTHER" id="PTHR46393">
    <property type="entry name" value="SUSHI DOMAIN-CONTAINING PROTEIN"/>
    <property type="match status" value="1"/>
</dbReference>
<dbReference type="InterPro" id="IPR035976">
    <property type="entry name" value="Sushi/SCR/CCP_sf"/>
</dbReference>
<dbReference type="Ensembl" id="ENSPMRT00000009233.1">
    <property type="protein sequence ID" value="ENSPMRP00000008640.1"/>
    <property type="gene ID" value="ENSPMRG00000005840.1"/>
</dbReference>
<dbReference type="GeneTree" id="ENSGT00940000164219"/>
<feature type="disulfide bond" evidence="9">
    <location>
        <begin position="253"/>
        <end position="280"/>
    </location>
</feature>
<keyword evidence="8" id="KW-0325">Glycoprotein</keyword>
<dbReference type="FunFam" id="2.10.70.10:FF:000070">
    <property type="entry name" value="Complement C3d receptor 2"/>
    <property type="match status" value="1"/>
</dbReference>
<feature type="domain" description="Sushi" evidence="11">
    <location>
        <begin position="224"/>
        <end position="282"/>
    </location>
</feature>
<feature type="disulfide bond" evidence="9">
    <location>
        <begin position="110"/>
        <end position="137"/>
    </location>
</feature>
<dbReference type="SMART" id="SM00032">
    <property type="entry name" value="CCP"/>
    <property type="match status" value="4"/>
</dbReference>
<feature type="domain" description="Sushi" evidence="11">
    <location>
        <begin position="79"/>
        <end position="139"/>
    </location>
</feature>
<feature type="signal peptide" evidence="10">
    <location>
        <begin position="1"/>
        <end position="16"/>
    </location>
</feature>
<keyword evidence="1" id="KW-0399">Innate immunity</keyword>
<accession>A0A670I9T4</accession>
<evidence type="ECO:0000256" key="6">
    <source>
        <dbReference type="ARBA" id="ARBA00022875"/>
    </source>
</evidence>
<dbReference type="GO" id="GO:0006958">
    <property type="term" value="P:complement activation, classical pathway"/>
    <property type="evidence" value="ECO:0007669"/>
    <property type="project" value="UniProtKB-KW"/>
</dbReference>
<name>A0A670I9T4_PODMU</name>
<reference evidence="12" key="3">
    <citation type="submission" date="2025-09" db="UniProtKB">
        <authorList>
            <consortium name="Ensembl"/>
        </authorList>
    </citation>
    <scope>IDENTIFICATION</scope>
</reference>
<evidence type="ECO:0000256" key="3">
    <source>
        <dbReference type="ARBA" id="ARBA00022729"/>
    </source>
</evidence>
<feature type="disulfide bond" evidence="9">
    <location>
        <begin position="171"/>
        <end position="198"/>
    </location>
</feature>
<proteinExistence type="predicted"/>
<dbReference type="CDD" id="cd00033">
    <property type="entry name" value="CCP"/>
    <property type="match status" value="4"/>
</dbReference>
<dbReference type="Pfam" id="PF00084">
    <property type="entry name" value="Sushi"/>
    <property type="match status" value="4"/>
</dbReference>
<dbReference type="SUPFAM" id="SSF57535">
    <property type="entry name" value="Complement control module/SCR domain"/>
    <property type="match status" value="4"/>
</dbReference>
<protein>
    <recommendedName>
        <fullName evidence="11">Sushi domain-containing protein</fullName>
    </recommendedName>
</protein>
<dbReference type="PROSITE" id="PS50923">
    <property type="entry name" value="SUSHI"/>
    <property type="match status" value="4"/>
</dbReference>
<feature type="disulfide bond" evidence="9">
    <location>
        <begin position="81"/>
        <end position="124"/>
    </location>
</feature>
<dbReference type="InterPro" id="IPR000436">
    <property type="entry name" value="Sushi_SCR_CCP_dom"/>
</dbReference>
<dbReference type="Gene3D" id="2.10.70.10">
    <property type="entry name" value="Complement Module, domain 1"/>
    <property type="match status" value="4"/>
</dbReference>
<evidence type="ECO:0000256" key="5">
    <source>
        <dbReference type="ARBA" id="ARBA00022859"/>
    </source>
</evidence>
<keyword evidence="5" id="KW-0391">Immunity</keyword>
<keyword evidence="7 9" id="KW-1015">Disulfide bond</keyword>
<keyword evidence="3 10" id="KW-0732">Signal</keyword>
<evidence type="ECO:0000256" key="8">
    <source>
        <dbReference type="ARBA" id="ARBA00023180"/>
    </source>
</evidence>
<evidence type="ECO:0000259" key="11">
    <source>
        <dbReference type="PROSITE" id="PS50923"/>
    </source>
</evidence>
<evidence type="ECO:0000256" key="2">
    <source>
        <dbReference type="ARBA" id="ARBA00022659"/>
    </source>
</evidence>
<feature type="domain" description="Sushi" evidence="11">
    <location>
        <begin position="14"/>
        <end position="78"/>
    </location>
</feature>
<dbReference type="FunFam" id="2.10.70.10:FF:000014">
    <property type="entry name" value="Membrane cofactor protein"/>
    <property type="match status" value="2"/>
</dbReference>
<evidence type="ECO:0000256" key="9">
    <source>
        <dbReference type="PROSITE-ProRule" id="PRU00302"/>
    </source>
</evidence>
<evidence type="ECO:0000313" key="13">
    <source>
        <dbReference type="Proteomes" id="UP000472272"/>
    </source>
</evidence>
<keyword evidence="6" id="KW-0180">Complement pathway</keyword>
<evidence type="ECO:0000256" key="7">
    <source>
        <dbReference type="ARBA" id="ARBA00023157"/>
    </source>
</evidence>
<dbReference type="Proteomes" id="UP000472272">
    <property type="component" value="Chromosome 6"/>
</dbReference>
<feature type="disulfide bond" evidence="9">
    <location>
        <begin position="142"/>
        <end position="185"/>
    </location>
</feature>